<protein>
    <recommendedName>
        <fullName evidence="1">Immunity protein 40 domain-containing protein</fullName>
    </recommendedName>
</protein>
<reference evidence="2 4" key="1">
    <citation type="submission" date="2018-05" db="EMBL/GenBank/DDBJ databases">
        <title>Genomic diversity of pathogens causing Blackleg of Potato in Pakistan.</title>
        <authorList>
            <person name="Sarfraz S."/>
            <person name="Riaz K."/>
            <person name="Oulghazi S."/>
            <person name="Cigna J."/>
            <person name="Sahi S.T."/>
            <person name="Khan S.H."/>
            <person name="Hameed A."/>
            <person name="Faure D."/>
        </authorList>
    </citation>
    <scope>NUCLEOTIDE SEQUENCE [LARGE SCALE GENOMIC DNA]</scope>
    <source>
        <strain evidence="2 4">SS70</strain>
    </source>
</reference>
<dbReference type="EMBL" id="QESZ01000055">
    <property type="protein sequence ID" value="PWD68361.1"/>
    <property type="molecule type" value="Genomic_DNA"/>
</dbReference>
<dbReference type="Proteomes" id="UP000266633">
    <property type="component" value="Unassembled WGS sequence"/>
</dbReference>
<gene>
    <name evidence="3" type="ORF">D5077_21980</name>
    <name evidence="2" type="ORF">DF213_21960</name>
</gene>
<keyword evidence="5" id="KW-1185">Reference proteome</keyword>
<name>A0AAX1C052_9GAMM</name>
<sequence>MIDKVNDVINKILELYARCGKSLLDDGINDAALPISVVNEALELFEKAKWTVLGGDVYQYENNKMNNFYADWYCNLVTPSDSCNHAREHLRKLHGNNIYVTFTIKG</sequence>
<dbReference type="InterPro" id="IPR029080">
    <property type="entry name" value="Imm40"/>
</dbReference>
<feature type="domain" description="Immunity protein 40" evidence="1">
    <location>
        <begin position="22"/>
        <end position="100"/>
    </location>
</feature>
<evidence type="ECO:0000313" key="3">
    <source>
        <dbReference type="EMBL" id="RJL64905.1"/>
    </source>
</evidence>
<evidence type="ECO:0000313" key="5">
    <source>
        <dbReference type="Proteomes" id="UP000266633"/>
    </source>
</evidence>
<accession>A0AAX1C052</accession>
<dbReference type="Pfam" id="PF15569">
    <property type="entry name" value="Imm40"/>
    <property type="match status" value="1"/>
</dbReference>
<organism evidence="2 4">
    <name type="scientific">Dickeya dianthicola</name>
    <dbReference type="NCBI Taxonomy" id="204039"/>
    <lineage>
        <taxon>Bacteria</taxon>
        <taxon>Pseudomonadati</taxon>
        <taxon>Pseudomonadota</taxon>
        <taxon>Gammaproteobacteria</taxon>
        <taxon>Enterobacterales</taxon>
        <taxon>Pectobacteriaceae</taxon>
        <taxon>Dickeya</taxon>
    </lineage>
</organism>
<dbReference type="EMBL" id="QZDO01000097">
    <property type="protein sequence ID" value="RJL64905.1"/>
    <property type="molecule type" value="Genomic_DNA"/>
</dbReference>
<proteinExistence type="predicted"/>
<comment type="caution">
    <text evidence="2">The sequence shown here is derived from an EMBL/GenBank/DDBJ whole genome shotgun (WGS) entry which is preliminary data.</text>
</comment>
<dbReference type="AlphaFoldDB" id="A0AAX1C052"/>
<reference evidence="3 5" key="2">
    <citation type="submission" date="2018-09" db="EMBL/GenBank/DDBJ databases">
        <title>Phylogenetic diversity of Pectobacterium and Dickeya strains causing blackleg disease of potato in Morocco.</title>
        <authorList>
            <person name="Oulghazi S."/>
            <person name="Moumni M."/>
            <person name="Faure D."/>
        </authorList>
    </citation>
    <scope>NUCLEOTIDE SEQUENCE [LARGE SCALE GENOMIC DNA]</scope>
    <source>
        <strain evidence="3 5">S4.16.03.LID</strain>
    </source>
</reference>
<dbReference type="Proteomes" id="UP000245055">
    <property type="component" value="Unassembled WGS sequence"/>
</dbReference>
<evidence type="ECO:0000313" key="4">
    <source>
        <dbReference type="Proteomes" id="UP000245055"/>
    </source>
</evidence>
<evidence type="ECO:0000313" key="2">
    <source>
        <dbReference type="EMBL" id="PWD68361.1"/>
    </source>
</evidence>
<evidence type="ECO:0000259" key="1">
    <source>
        <dbReference type="Pfam" id="PF15569"/>
    </source>
</evidence>